<protein>
    <submittedName>
        <fullName evidence="1">Uncharacterized protein</fullName>
    </submittedName>
</protein>
<evidence type="ECO:0000313" key="2">
    <source>
        <dbReference type="Proteomes" id="UP001589607"/>
    </source>
</evidence>
<organism evidence="1 2">
    <name type="scientific">Flavobacterium jumunjinense</name>
    <dbReference type="NCBI Taxonomy" id="998845"/>
    <lineage>
        <taxon>Bacteria</taxon>
        <taxon>Pseudomonadati</taxon>
        <taxon>Bacteroidota</taxon>
        <taxon>Flavobacteriia</taxon>
        <taxon>Flavobacteriales</taxon>
        <taxon>Flavobacteriaceae</taxon>
        <taxon>Flavobacterium</taxon>
    </lineage>
</organism>
<gene>
    <name evidence="1" type="ORF">ACFFVF_02480</name>
</gene>
<dbReference type="RefSeq" id="WP_236456936.1">
    <property type="nucleotide sequence ID" value="NZ_CBCSGE010000010.1"/>
</dbReference>
<dbReference type="Proteomes" id="UP001589607">
    <property type="component" value="Unassembled WGS sequence"/>
</dbReference>
<proteinExistence type="predicted"/>
<comment type="caution">
    <text evidence="1">The sequence shown here is derived from an EMBL/GenBank/DDBJ whole genome shotgun (WGS) entry which is preliminary data.</text>
</comment>
<evidence type="ECO:0000313" key="1">
    <source>
        <dbReference type="EMBL" id="MFB9095368.1"/>
    </source>
</evidence>
<accession>A0ABV5GJ25</accession>
<dbReference type="EMBL" id="JBHMEY010000006">
    <property type="protein sequence ID" value="MFB9095368.1"/>
    <property type="molecule type" value="Genomic_DNA"/>
</dbReference>
<name>A0ABV5GJ25_9FLAO</name>
<sequence>MEQNHIVIDNVSNQNIEDILMNLANLYADTGYTNGIQLYRKQNSTSSFLVCFTNSPDFERFSYFVNYLRYPEGLDNFNPIVRGYYQTKDIKNNKDFSKGDWIKVYVSKNDKEFDNVNVVNSENENYIYDFGGKITKLNTIEEQIELSQFDLINYNHIIEISPAKTFENATKPWWKFW</sequence>
<keyword evidence="2" id="KW-1185">Reference proteome</keyword>
<reference evidence="1 2" key="1">
    <citation type="submission" date="2024-09" db="EMBL/GenBank/DDBJ databases">
        <authorList>
            <person name="Sun Q."/>
            <person name="Mori K."/>
        </authorList>
    </citation>
    <scope>NUCLEOTIDE SEQUENCE [LARGE SCALE GENOMIC DNA]</scope>
    <source>
        <strain evidence="1 2">CECT 7955</strain>
    </source>
</reference>